<accession>A0AAE9YY47</accession>
<reference evidence="1 2" key="2">
    <citation type="journal article" date="2022" name="Mar. Drugs">
        <title>Bioassay-Guided Fractionation Leads to the Detection of Cholic Acid Generated by the Rare Thalassomonas sp.</title>
        <authorList>
            <person name="Pheiffer F."/>
            <person name="Schneider Y.K."/>
            <person name="Hansen E.H."/>
            <person name="Andersen J.H."/>
            <person name="Isaksson J."/>
            <person name="Busche T."/>
            <person name="R C."/>
            <person name="Kalinowski J."/>
            <person name="Zyl L.V."/>
            <person name="Trindade M."/>
        </authorList>
    </citation>
    <scope>NUCLEOTIDE SEQUENCE [LARGE SCALE GENOMIC DNA]</scope>
    <source>
        <strain evidence="1 2">A5K-106</strain>
    </source>
</reference>
<dbReference type="KEGG" id="tact:SG35_029640"/>
<keyword evidence="2" id="KW-1185">Reference proteome</keyword>
<dbReference type="EMBL" id="CP059736">
    <property type="protein sequence ID" value="WDE02570.1"/>
    <property type="molecule type" value="Genomic_DNA"/>
</dbReference>
<organism evidence="1 2">
    <name type="scientific">Thalassomonas actiniarum</name>
    <dbReference type="NCBI Taxonomy" id="485447"/>
    <lineage>
        <taxon>Bacteria</taxon>
        <taxon>Pseudomonadati</taxon>
        <taxon>Pseudomonadota</taxon>
        <taxon>Gammaproteobacteria</taxon>
        <taxon>Alteromonadales</taxon>
        <taxon>Colwelliaceae</taxon>
        <taxon>Thalassomonas</taxon>
    </lineage>
</organism>
<gene>
    <name evidence="1" type="ORF">SG35_029640</name>
</gene>
<sequence length="134" mass="14809">MKNTDVDKFVRESVDLKTTKDHYLNKAESLLKKAIQCYEADNTATIQEFAGIAGNEMLTTANTPYEKSLCSDKGMGTSSPVCFHAVRCWLYKAGFVSLRWMATTGYSLTANNCNDILDQGEITGPDQIDRIPVG</sequence>
<dbReference type="Proteomes" id="UP000032568">
    <property type="component" value="Chromosome pTact"/>
</dbReference>
<reference evidence="1 2" key="1">
    <citation type="journal article" date="2015" name="Genome Announc.">
        <title>Draft Genome Sequences of Marine Isolates of Thalassomonas viridans and Thalassomonas actiniarum.</title>
        <authorList>
            <person name="Olonade I."/>
            <person name="van Zyl L.J."/>
            <person name="Trindade M."/>
        </authorList>
    </citation>
    <scope>NUCLEOTIDE SEQUENCE [LARGE SCALE GENOMIC DNA]</scope>
    <source>
        <strain evidence="1 2">A5K-106</strain>
    </source>
</reference>
<evidence type="ECO:0000313" key="1">
    <source>
        <dbReference type="EMBL" id="WDE02570.1"/>
    </source>
</evidence>
<evidence type="ECO:0000313" key="2">
    <source>
        <dbReference type="Proteomes" id="UP000032568"/>
    </source>
</evidence>
<protein>
    <submittedName>
        <fullName evidence="1">Uncharacterized protein</fullName>
    </submittedName>
</protein>
<proteinExistence type="predicted"/>
<dbReference type="RefSeq" id="WP_152646572.1">
    <property type="nucleotide sequence ID" value="NZ_CP059736.1"/>
</dbReference>
<name>A0AAE9YY47_9GAMM</name>
<dbReference type="AlphaFoldDB" id="A0AAE9YY47"/>